<evidence type="ECO:0000313" key="3">
    <source>
        <dbReference type="Proteomes" id="UP000198870"/>
    </source>
</evidence>
<evidence type="ECO:0008006" key="4">
    <source>
        <dbReference type="Google" id="ProtNLM"/>
    </source>
</evidence>
<keyword evidence="3" id="KW-1185">Reference proteome</keyword>
<name>A0A1G5HCB9_9BACT</name>
<gene>
    <name evidence="2" type="ORF">SAMN05216233_11390</name>
</gene>
<evidence type="ECO:0000256" key="1">
    <source>
        <dbReference type="SAM" id="SignalP"/>
    </source>
</evidence>
<feature type="chain" id="PRO_5011608365" description="Outer membrane protein beta-barrel domain-containing protein" evidence="1">
    <location>
        <begin position="28"/>
        <end position="259"/>
    </location>
</feature>
<sequence length="259" mass="28605">MAKNRACVLTLLLIGFLIPVTVPPAAARWGGSVGTGYSRTQRSGDLGLGTQGFGPVLVDVDLSPSDFDDVTNASFGIDLGLTDGTWTIDFSLDLLELEDNAPERLADGITVRSKMDFDTTSVELTVGRSVYKTRWVTLGLHGGLRYDRQKLSVHLSQGTTSEQTEVDEAWLDLLMGGSADVPFAEKWLWSNKTNVGFGGSEGTWFASTAVTWRFHPHWSTEIYGEFTAADYENGGEEDTDWYRYDVDETIWGANVLFHW</sequence>
<accession>A0A1G5HCB9</accession>
<reference evidence="2 3" key="1">
    <citation type="submission" date="2016-10" db="EMBL/GenBank/DDBJ databases">
        <authorList>
            <person name="de Groot N.N."/>
        </authorList>
    </citation>
    <scope>NUCLEOTIDE SEQUENCE [LARGE SCALE GENOMIC DNA]</scope>
    <source>
        <strain evidence="2 3">AA1</strain>
    </source>
</reference>
<keyword evidence="1" id="KW-0732">Signal</keyword>
<protein>
    <recommendedName>
        <fullName evidence="4">Outer membrane protein beta-barrel domain-containing protein</fullName>
    </recommendedName>
</protein>
<dbReference type="AlphaFoldDB" id="A0A1G5HCB9"/>
<dbReference type="Proteomes" id="UP000198870">
    <property type="component" value="Unassembled WGS sequence"/>
</dbReference>
<dbReference type="EMBL" id="FMUX01000013">
    <property type="protein sequence ID" value="SCY61403.1"/>
    <property type="molecule type" value="Genomic_DNA"/>
</dbReference>
<organism evidence="2 3">
    <name type="scientific">Desulfoluna spongiiphila</name>
    <dbReference type="NCBI Taxonomy" id="419481"/>
    <lineage>
        <taxon>Bacteria</taxon>
        <taxon>Pseudomonadati</taxon>
        <taxon>Thermodesulfobacteriota</taxon>
        <taxon>Desulfobacteria</taxon>
        <taxon>Desulfobacterales</taxon>
        <taxon>Desulfolunaceae</taxon>
        <taxon>Desulfoluna</taxon>
    </lineage>
</organism>
<feature type="signal peptide" evidence="1">
    <location>
        <begin position="1"/>
        <end position="27"/>
    </location>
</feature>
<dbReference type="RefSeq" id="WP_175469890.1">
    <property type="nucleotide sequence ID" value="NZ_FMUX01000013.1"/>
</dbReference>
<evidence type="ECO:0000313" key="2">
    <source>
        <dbReference type="EMBL" id="SCY61403.1"/>
    </source>
</evidence>
<proteinExistence type="predicted"/>